<feature type="coiled-coil region" evidence="1">
    <location>
        <begin position="426"/>
        <end position="453"/>
    </location>
</feature>
<feature type="region of interest" description="Disordered" evidence="2">
    <location>
        <begin position="110"/>
        <end position="140"/>
    </location>
</feature>
<feature type="compositionally biased region" description="Polar residues" evidence="2">
    <location>
        <begin position="124"/>
        <end position="140"/>
    </location>
</feature>
<accession>A7S4R3</accession>
<protein>
    <submittedName>
        <fullName evidence="3">Uncharacterized protein</fullName>
    </submittedName>
</protein>
<feature type="region of interest" description="Disordered" evidence="2">
    <location>
        <begin position="39"/>
        <end position="74"/>
    </location>
</feature>
<feature type="region of interest" description="Disordered" evidence="2">
    <location>
        <begin position="86"/>
        <end position="105"/>
    </location>
</feature>
<dbReference type="OrthoDB" id="10691317at2759"/>
<sequence>MSRESSVDPIISRVQGSRIPVRNQRVLIKDSSLSPKMAWTAADPVGMKNNNKKPSLIPRPPSGQKNPGTRKRPVRGTLLNLLHVEGKQEGSKKGLRPSPPTMAALNNCSEKKRQTVPEIRPSRPKNTVQGCFAPSTTKDTSFQSRIQRRANSKSGTEMCQKRDLLSTFSSAIPIPQRYAALVTPRLVKKAPSSLKDTPAVAPSYTKSVSHHVKNSKENSKEKQEVTNDKRPVVSPQQIIARSKPMRTVMELGAPKVQTPKPVDLSPIYGKLSSKLKKVTPTAGKGLLDVLPSRHLAPRPPVTQLQPFTQLSRSHKCIGFTPASHRIKLEVPAVRAVMRVLEGIYKDLQQVRSEGSNASIQEDLTKKPCASNPVTYVQELGTAMVDIVAKTHKDLKDTCIAKEKLQHDAESMIIDYEDQLSKKRSETKALVQTMQGLQDELEETKSDFKSLETLTLSLNNANEKLETQTFAQEKELERNRLGLVCKARELENLRCEIKRRDLRSSELLNEYMAVSKEKNSLLMGLGQLRNELEESDAKRTQLQLENQKLEEAVDELKRELEAYANSTEKRDNICGNQDLSEGIHPTARVACPPTETEEKSAKEALSDIQEESEMAEAALPYPTLKMAQPETLIDALFRINTLELQIMERNSQVKNFAEIVDALKNKCCDLERERFENLTKLQAMRLESIQEAKQMQVMEEKLQDKEAMIEEQKKTMDELSQKYTSVLREHIATSDQFAEKEKQINTMFRRAVDQTRDMSVLIRQQSETVAELTQMRDRLLKENTRLRSMLHGKYVKDGNLEEVPKGNAAACRDNEDPISRATLRNPPRKVHFFNNDDVAMRDIKLGENDAMVLVVHGDGPLVCGAAEDAGIPRKPSVPDLVPCLVSSDDGDDDAMNLRHEIIRRRVSGQIVRFKRKPLEKKAKKWSLARQAFVKRRPLAPIKEYPLEASLNDIEESKSAIHKDATQSSLLPELDYQEREAVDGGSAEEEVVFAVGVNGTDTGNGEDAVAEEIYVADNGGVAEEIDADEVDVCAEDAVSSEEVDANELDAVVIDVGADDGVVVEDVDADEVDVGVDDVVVAEEVDVDEVDVGADDGVVVEEVDADEVGVGAGDGVGGSVGEGATAMQVEADEKLGVPREQFKTQFSEMNLHALRVLADSPASKYRES</sequence>
<keyword evidence="4" id="KW-1185">Reference proteome</keyword>
<reference evidence="3 4" key="1">
    <citation type="journal article" date="2007" name="Science">
        <title>Sea anemone genome reveals ancestral eumetazoan gene repertoire and genomic organization.</title>
        <authorList>
            <person name="Putnam N.H."/>
            <person name="Srivastava M."/>
            <person name="Hellsten U."/>
            <person name="Dirks B."/>
            <person name="Chapman J."/>
            <person name="Salamov A."/>
            <person name="Terry A."/>
            <person name="Shapiro H."/>
            <person name="Lindquist E."/>
            <person name="Kapitonov V.V."/>
            <person name="Jurka J."/>
            <person name="Genikhovich G."/>
            <person name="Grigoriev I.V."/>
            <person name="Lucas S.M."/>
            <person name="Steele R.E."/>
            <person name="Finnerty J.R."/>
            <person name="Technau U."/>
            <person name="Martindale M.Q."/>
            <person name="Rokhsar D.S."/>
        </authorList>
    </citation>
    <scope>NUCLEOTIDE SEQUENCE [LARGE SCALE GENOMIC DNA]</scope>
    <source>
        <strain evidence="4">CH2 X CH6</strain>
    </source>
</reference>
<dbReference type="PhylomeDB" id="A7S4R3"/>
<evidence type="ECO:0000313" key="4">
    <source>
        <dbReference type="Proteomes" id="UP000001593"/>
    </source>
</evidence>
<feature type="coiled-coil region" evidence="1">
    <location>
        <begin position="761"/>
        <end position="788"/>
    </location>
</feature>
<gene>
    <name evidence="3" type="ORF">NEMVEDRAFT_v1g206783</name>
</gene>
<dbReference type="InParanoid" id="A7S4R3"/>
<evidence type="ECO:0000313" key="3">
    <source>
        <dbReference type="EMBL" id="EDO41328.1"/>
    </source>
</evidence>
<dbReference type="KEGG" id="nve:5513134"/>
<feature type="compositionally biased region" description="Basic and acidic residues" evidence="2">
    <location>
        <begin position="214"/>
        <end position="231"/>
    </location>
</feature>
<feature type="coiled-coil region" evidence="1">
    <location>
        <begin position="694"/>
        <end position="728"/>
    </location>
</feature>
<feature type="region of interest" description="Disordered" evidence="2">
    <location>
        <begin position="193"/>
        <end position="231"/>
    </location>
</feature>
<evidence type="ECO:0000256" key="2">
    <source>
        <dbReference type="SAM" id="MobiDB-lite"/>
    </source>
</evidence>
<organism evidence="3 4">
    <name type="scientific">Nematostella vectensis</name>
    <name type="common">Starlet sea anemone</name>
    <dbReference type="NCBI Taxonomy" id="45351"/>
    <lineage>
        <taxon>Eukaryota</taxon>
        <taxon>Metazoa</taxon>
        <taxon>Cnidaria</taxon>
        <taxon>Anthozoa</taxon>
        <taxon>Hexacorallia</taxon>
        <taxon>Actiniaria</taxon>
        <taxon>Edwardsiidae</taxon>
        <taxon>Nematostella</taxon>
    </lineage>
</organism>
<dbReference type="HOGENOM" id="CLU_274785_0_0_1"/>
<dbReference type="AlphaFoldDB" id="A7S4R3"/>
<dbReference type="Proteomes" id="UP000001593">
    <property type="component" value="Unassembled WGS sequence"/>
</dbReference>
<dbReference type="EMBL" id="DS469579">
    <property type="protein sequence ID" value="EDO41328.1"/>
    <property type="molecule type" value="Genomic_DNA"/>
</dbReference>
<name>A7S4R3_NEMVE</name>
<keyword evidence="1" id="KW-0175">Coiled coil</keyword>
<evidence type="ECO:0000256" key="1">
    <source>
        <dbReference type="SAM" id="Coils"/>
    </source>
</evidence>
<feature type="coiled-coil region" evidence="1">
    <location>
        <begin position="524"/>
        <end position="568"/>
    </location>
</feature>
<proteinExistence type="predicted"/>
<dbReference type="PANTHER" id="PTHR43941:SF5">
    <property type="entry name" value="ELKS_RAB6-INTERACTING_CAST FAMILY PROTEIN"/>
    <property type="match status" value="1"/>
</dbReference>
<dbReference type="PANTHER" id="PTHR43941">
    <property type="entry name" value="STRUCTURAL MAINTENANCE OF CHROMOSOMES PROTEIN 2"/>
    <property type="match status" value="1"/>
</dbReference>